<dbReference type="EMBL" id="CAJNOR010004590">
    <property type="protein sequence ID" value="CAF1514156.1"/>
    <property type="molecule type" value="Genomic_DNA"/>
</dbReference>
<feature type="chain" id="PRO_5032496449" evidence="1">
    <location>
        <begin position="22"/>
        <end position="101"/>
    </location>
</feature>
<gene>
    <name evidence="2" type="ORF">XAT740_LOCUS40395</name>
</gene>
<feature type="signal peptide" evidence="1">
    <location>
        <begin position="1"/>
        <end position="21"/>
    </location>
</feature>
<dbReference type="AlphaFoldDB" id="A0A815U898"/>
<proteinExistence type="predicted"/>
<dbReference type="Proteomes" id="UP000663828">
    <property type="component" value="Unassembled WGS sequence"/>
</dbReference>
<comment type="caution">
    <text evidence="2">The sequence shown here is derived from an EMBL/GenBank/DDBJ whole genome shotgun (WGS) entry which is preliminary data.</text>
</comment>
<protein>
    <submittedName>
        <fullName evidence="2">Uncharacterized protein</fullName>
    </submittedName>
</protein>
<sequence length="101" mass="11108">MTLNKFFSLICIALFITVTFAEKSATQQVVEAATPADRKDKVIEMMLLSPRVAGDVEYVNDKAGIKEKLAKVAHDVKASAQQTFELTRDKANEALKAARHA</sequence>
<accession>A0A815U898</accession>
<keyword evidence="3" id="KW-1185">Reference proteome</keyword>
<keyword evidence="1" id="KW-0732">Signal</keyword>
<evidence type="ECO:0000313" key="3">
    <source>
        <dbReference type="Proteomes" id="UP000663828"/>
    </source>
</evidence>
<evidence type="ECO:0000313" key="2">
    <source>
        <dbReference type="EMBL" id="CAF1514156.1"/>
    </source>
</evidence>
<name>A0A815U898_ADIRI</name>
<evidence type="ECO:0000256" key="1">
    <source>
        <dbReference type="SAM" id="SignalP"/>
    </source>
</evidence>
<organism evidence="2 3">
    <name type="scientific">Adineta ricciae</name>
    <name type="common">Rotifer</name>
    <dbReference type="NCBI Taxonomy" id="249248"/>
    <lineage>
        <taxon>Eukaryota</taxon>
        <taxon>Metazoa</taxon>
        <taxon>Spiralia</taxon>
        <taxon>Gnathifera</taxon>
        <taxon>Rotifera</taxon>
        <taxon>Eurotatoria</taxon>
        <taxon>Bdelloidea</taxon>
        <taxon>Adinetida</taxon>
        <taxon>Adinetidae</taxon>
        <taxon>Adineta</taxon>
    </lineage>
</organism>
<feature type="non-terminal residue" evidence="2">
    <location>
        <position position="1"/>
    </location>
</feature>
<reference evidence="2" key="1">
    <citation type="submission" date="2021-02" db="EMBL/GenBank/DDBJ databases">
        <authorList>
            <person name="Nowell W R."/>
        </authorList>
    </citation>
    <scope>NUCLEOTIDE SEQUENCE</scope>
</reference>